<evidence type="ECO:0000313" key="1">
    <source>
        <dbReference type="EMBL" id="MQR27489.1"/>
    </source>
</evidence>
<protein>
    <submittedName>
        <fullName evidence="1">Uncharacterized protein</fullName>
    </submittedName>
</protein>
<name>A0A843Z3Z2_LEUME</name>
<comment type="caution">
    <text evidence="1">The sequence shown here is derived from an EMBL/GenBank/DDBJ whole genome shotgun (WGS) entry which is preliminary data.</text>
</comment>
<evidence type="ECO:0000313" key="2">
    <source>
        <dbReference type="Proteomes" id="UP000469952"/>
    </source>
</evidence>
<reference evidence="1 2" key="1">
    <citation type="submission" date="2019-10" db="EMBL/GenBank/DDBJ databases">
        <title>WGS of Leuconostoc mesenteroides.</title>
        <authorList>
            <person name="Melo Bolivar J."/>
            <person name="Marino-Ramirez L."/>
            <person name="Villamil Diaz L.M."/>
        </authorList>
    </citation>
    <scope>NUCLEOTIDE SEQUENCE [LARGE SCALE GENOMIC DNA]</scope>
    <source>
        <strain evidence="1 2">M11</strain>
    </source>
</reference>
<dbReference type="EMBL" id="WIPA01000022">
    <property type="protein sequence ID" value="MQR27489.1"/>
    <property type="molecule type" value="Genomic_DNA"/>
</dbReference>
<dbReference type="AlphaFoldDB" id="A0A843Z3Z2"/>
<proteinExistence type="predicted"/>
<accession>A0A843Z3Z2</accession>
<dbReference type="Proteomes" id="UP000469952">
    <property type="component" value="Unassembled WGS sequence"/>
</dbReference>
<organism evidence="1 2">
    <name type="scientific">Leuconostoc mesenteroides</name>
    <dbReference type="NCBI Taxonomy" id="1245"/>
    <lineage>
        <taxon>Bacteria</taxon>
        <taxon>Bacillati</taxon>
        <taxon>Bacillota</taxon>
        <taxon>Bacilli</taxon>
        <taxon>Lactobacillales</taxon>
        <taxon>Lactobacillaceae</taxon>
        <taxon>Leuconostoc</taxon>
    </lineage>
</organism>
<dbReference type="RefSeq" id="WP_050884740.1">
    <property type="nucleotide sequence ID" value="NZ_BCMP01000046.1"/>
</dbReference>
<gene>
    <name evidence="1" type="ORF">GFV13_09610</name>
</gene>
<sequence length="79" mass="9302">MAIDGKKVNRPLKMTDYGSWFTGFSPRKPTQIHFDERLLDMSICTQEWFGNLLGKHQKLKDTDDTYILKGFKKHNVRNN</sequence>